<feature type="compositionally biased region" description="Basic residues" evidence="3">
    <location>
        <begin position="149"/>
        <end position="161"/>
    </location>
</feature>
<dbReference type="STRING" id="33114.A0A2G2VIC6"/>
<comment type="caution">
    <text evidence="4">The sequence shown here is derived from an EMBL/GenBank/DDBJ whole genome shotgun (WGS) entry which is preliminary data.</text>
</comment>
<feature type="region of interest" description="Disordered" evidence="3">
    <location>
        <begin position="684"/>
        <end position="717"/>
    </location>
</feature>
<feature type="compositionally biased region" description="Polar residues" evidence="3">
    <location>
        <begin position="685"/>
        <end position="706"/>
    </location>
</feature>
<dbReference type="InterPro" id="IPR044210">
    <property type="entry name" value="Tfc3-like"/>
</dbReference>
<accession>A0A2G2VIC6</accession>
<gene>
    <name evidence="4" type="ORF">CQW23_29088</name>
</gene>
<dbReference type="NCBIfam" id="TIGR00756">
    <property type="entry name" value="PPR"/>
    <property type="match status" value="2"/>
</dbReference>
<evidence type="ECO:0000256" key="2">
    <source>
        <dbReference type="PROSITE-ProRule" id="PRU00708"/>
    </source>
</evidence>
<dbReference type="Pfam" id="PF13041">
    <property type="entry name" value="PPR_2"/>
    <property type="match status" value="1"/>
</dbReference>
<dbReference type="PROSITE" id="PS51375">
    <property type="entry name" value="PPR"/>
    <property type="match status" value="1"/>
</dbReference>
<name>A0A2G2VIC6_CAPBA</name>
<dbReference type="InterPro" id="IPR002885">
    <property type="entry name" value="PPR_rpt"/>
</dbReference>
<evidence type="ECO:0000256" key="1">
    <source>
        <dbReference type="ARBA" id="ARBA00022737"/>
    </source>
</evidence>
<evidence type="ECO:0000256" key="3">
    <source>
        <dbReference type="SAM" id="MobiDB-lite"/>
    </source>
</evidence>
<keyword evidence="5" id="KW-1185">Reference proteome</keyword>
<evidence type="ECO:0000313" key="5">
    <source>
        <dbReference type="Proteomes" id="UP000224567"/>
    </source>
</evidence>
<sequence>MEVETAGMSNFNTKLLDMSSCELSEFRIPHFRSSGDDNMELQGFSSPVAQCDDQKSIILFPISPSIPENGGGETTNAAERVQKVYRSYRSRRMLADSAVVAEELCQVVVHLQVLRVYHDKRQRRLTRFVRVLDAGNRIQPHQGTPTLSPKKRKWPARRKSSKHAEAGTEFGQPQALSQIVKSEFPEDDGVGRAFLDKYGLSRAKPTRSGRFCWTDVDRQLVIEYARHRAALGAKFNRVDWGKLQNLPAPPGACRRRIASLRRSQEFKKSVMRLCNALEDVLRCKKLPKSETLKDVQPFFDNCSDVNTDERHVSCGPQSVLLVSCGEYVEDFPEKTEDSGTPISSNKIPKKYFLSLKFFSLQIGGHSNSPSVLSQTFLNGIEFSPFPSDTGKRAAKFVSWLCEREKELIAEGVDLPTDLQCGDVYHLCALLSSGELSITPCLPVPDEGVGEAEDSRISKCKYDDSEFSDSDRYKKLKTSMGGDSEICTFLAKGFPGIRLCLRHATLSRIKTMDLFKDTDNCTRALPVEEHQATDHGSVSFDSDDQVNELNDSGVPYTAVSPTESPWQTMTTYAECVCSFGSCLEQNSLVYPEMFRPAYSAIQRAGDQGLCMKDISRIPKILVAAIHKDVPLSSTKDSEAKIDEESATHNREDHKDVELQMEIRGNSDKVHKVTILNLPKVVAEPSSGKQTINETKGCQTTEASSPTRNHQEEPYELRSTGSHLCKPMLPWLNGDETTNERVYNGLVRRVLGIVMQNPGIKEKCGLLDDAHKVFDDMREDLKNVVSWTAITSGYIGVGKFREAIELFRSRVGDVSAGEWIHGYAVEIGMGRSVFVNTGLIDIYGKCGKMVKAREVFDGMAEKDVVSWSAMIQGYAANGLPKEALEVFYRMQREGVRPDCYSMVGVLSACARLGALEVGEWASRLMDRNEFFDNAVLGTALIDMYGWYQLGRYSNR</sequence>
<dbReference type="PANTHER" id="PTHR15180">
    <property type="entry name" value="GENERAL TRANSCRIPTION FACTOR 3C POLYPEPTIDE 1"/>
    <property type="match status" value="1"/>
</dbReference>
<dbReference type="Gene3D" id="1.25.40.10">
    <property type="entry name" value="Tetratricopeptide repeat domain"/>
    <property type="match status" value="2"/>
</dbReference>
<dbReference type="Proteomes" id="UP000224567">
    <property type="component" value="Unassembled WGS sequence"/>
</dbReference>
<keyword evidence="1" id="KW-0677">Repeat</keyword>
<feature type="repeat" description="PPR" evidence="2">
    <location>
        <begin position="861"/>
        <end position="895"/>
    </location>
</feature>
<dbReference type="Pfam" id="PF01535">
    <property type="entry name" value="PPR"/>
    <property type="match status" value="2"/>
</dbReference>
<dbReference type="PANTHER" id="PTHR15180:SF1">
    <property type="entry name" value="GENERAL TRANSCRIPTION FACTOR 3C POLYPEPTIDE 1"/>
    <property type="match status" value="1"/>
</dbReference>
<dbReference type="FunFam" id="1.25.40.10:FF:000450">
    <property type="entry name" value="Putative pentatricopeptide repeat-containing protein"/>
    <property type="match status" value="1"/>
</dbReference>
<dbReference type="InterPro" id="IPR011990">
    <property type="entry name" value="TPR-like_helical_dom_sf"/>
</dbReference>
<protein>
    <recommendedName>
        <fullName evidence="6">Pentatricopeptide repeat-containing protein</fullName>
    </recommendedName>
</protein>
<dbReference type="AlphaFoldDB" id="A0A2G2VIC6"/>
<dbReference type="EMBL" id="MLFT02000012">
    <property type="protein sequence ID" value="PHT32751.1"/>
    <property type="molecule type" value="Genomic_DNA"/>
</dbReference>
<feature type="region of interest" description="Disordered" evidence="3">
    <location>
        <begin position="139"/>
        <end position="172"/>
    </location>
</feature>
<dbReference type="GO" id="GO:0042791">
    <property type="term" value="P:5S class rRNA transcription by RNA polymerase III"/>
    <property type="evidence" value="ECO:0007669"/>
    <property type="project" value="TreeGrafter"/>
</dbReference>
<proteinExistence type="predicted"/>
<dbReference type="OrthoDB" id="68020at2759"/>
<reference evidence="4 5" key="1">
    <citation type="journal article" date="2017" name="Genome Biol.">
        <title>New reference genome sequences of hot pepper reveal the massive evolution of plant disease-resistance genes by retroduplication.</title>
        <authorList>
            <person name="Kim S."/>
            <person name="Park J."/>
            <person name="Yeom S.I."/>
            <person name="Kim Y.M."/>
            <person name="Seo E."/>
            <person name="Kim K.T."/>
            <person name="Kim M.S."/>
            <person name="Lee J.M."/>
            <person name="Cheong K."/>
            <person name="Shin H.S."/>
            <person name="Kim S.B."/>
            <person name="Han K."/>
            <person name="Lee J."/>
            <person name="Park M."/>
            <person name="Lee H.A."/>
            <person name="Lee H.Y."/>
            <person name="Lee Y."/>
            <person name="Oh S."/>
            <person name="Lee J.H."/>
            <person name="Choi E."/>
            <person name="Choi E."/>
            <person name="Lee S.E."/>
            <person name="Jeon J."/>
            <person name="Kim H."/>
            <person name="Choi G."/>
            <person name="Song H."/>
            <person name="Lee J."/>
            <person name="Lee S.C."/>
            <person name="Kwon J.K."/>
            <person name="Lee H.Y."/>
            <person name="Koo N."/>
            <person name="Hong Y."/>
            <person name="Kim R.W."/>
            <person name="Kang W.H."/>
            <person name="Huh J.H."/>
            <person name="Kang B.C."/>
            <person name="Yang T.J."/>
            <person name="Lee Y.H."/>
            <person name="Bennetzen J.L."/>
            <person name="Choi D."/>
        </authorList>
    </citation>
    <scope>NUCLEOTIDE SEQUENCE [LARGE SCALE GENOMIC DNA]</scope>
    <source>
        <strain evidence="5">cv. PBC81</strain>
    </source>
</reference>
<dbReference type="GO" id="GO:0006384">
    <property type="term" value="P:transcription initiation at RNA polymerase III promoter"/>
    <property type="evidence" value="ECO:0007669"/>
    <property type="project" value="InterPro"/>
</dbReference>
<reference evidence="5" key="2">
    <citation type="journal article" date="2017" name="J. Anim. Genet.">
        <title>Multiple reference genome sequences of hot pepper reveal the massive evolution of plant disease resistance genes by retroduplication.</title>
        <authorList>
            <person name="Kim S."/>
            <person name="Park J."/>
            <person name="Yeom S.-I."/>
            <person name="Kim Y.-M."/>
            <person name="Seo E."/>
            <person name="Kim K.-T."/>
            <person name="Kim M.-S."/>
            <person name="Lee J.M."/>
            <person name="Cheong K."/>
            <person name="Shin H.-S."/>
            <person name="Kim S.-B."/>
            <person name="Han K."/>
            <person name="Lee J."/>
            <person name="Park M."/>
            <person name="Lee H.-A."/>
            <person name="Lee H.-Y."/>
            <person name="Lee Y."/>
            <person name="Oh S."/>
            <person name="Lee J.H."/>
            <person name="Choi E."/>
            <person name="Choi E."/>
            <person name="Lee S.E."/>
            <person name="Jeon J."/>
            <person name="Kim H."/>
            <person name="Choi G."/>
            <person name="Song H."/>
            <person name="Lee J."/>
            <person name="Lee S.-C."/>
            <person name="Kwon J.-K."/>
            <person name="Lee H.-Y."/>
            <person name="Koo N."/>
            <person name="Hong Y."/>
            <person name="Kim R.W."/>
            <person name="Kang W.-H."/>
            <person name="Huh J.H."/>
            <person name="Kang B.-C."/>
            <person name="Yang T.-J."/>
            <person name="Lee Y.-H."/>
            <person name="Bennetzen J.L."/>
            <person name="Choi D."/>
        </authorList>
    </citation>
    <scope>NUCLEOTIDE SEQUENCE [LARGE SCALE GENOMIC DNA]</scope>
    <source>
        <strain evidence="5">cv. PBC81</strain>
    </source>
</reference>
<dbReference type="GO" id="GO:0000127">
    <property type="term" value="C:transcription factor TFIIIC complex"/>
    <property type="evidence" value="ECO:0007669"/>
    <property type="project" value="InterPro"/>
</dbReference>
<evidence type="ECO:0008006" key="6">
    <source>
        <dbReference type="Google" id="ProtNLM"/>
    </source>
</evidence>
<evidence type="ECO:0000313" key="4">
    <source>
        <dbReference type="EMBL" id="PHT32751.1"/>
    </source>
</evidence>
<organism evidence="4 5">
    <name type="scientific">Capsicum baccatum</name>
    <name type="common">Peruvian pepper</name>
    <dbReference type="NCBI Taxonomy" id="33114"/>
    <lineage>
        <taxon>Eukaryota</taxon>
        <taxon>Viridiplantae</taxon>
        <taxon>Streptophyta</taxon>
        <taxon>Embryophyta</taxon>
        <taxon>Tracheophyta</taxon>
        <taxon>Spermatophyta</taxon>
        <taxon>Magnoliopsida</taxon>
        <taxon>eudicotyledons</taxon>
        <taxon>Gunneridae</taxon>
        <taxon>Pentapetalae</taxon>
        <taxon>asterids</taxon>
        <taxon>lamiids</taxon>
        <taxon>Solanales</taxon>
        <taxon>Solanaceae</taxon>
        <taxon>Solanoideae</taxon>
        <taxon>Capsiceae</taxon>
        <taxon>Capsicum</taxon>
    </lineage>
</organism>
<dbReference type="GO" id="GO:0003677">
    <property type="term" value="F:DNA binding"/>
    <property type="evidence" value="ECO:0007669"/>
    <property type="project" value="InterPro"/>
</dbReference>